<accession>A0ABV3SUT3</accession>
<organism evidence="5 6">
    <name type="scientific">Nocardioides eburneus</name>
    <dbReference type="NCBI Taxonomy" id="3231482"/>
    <lineage>
        <taxon>Bacteria</taxon>
        <taxon>Bacillati</taxon>
        <taxon>Actinomycetota</taxon>
        <taxon>Actinomycetes</taxon>
        <taxon>Propionibacteriales</taxon>
        <taxon>Nocardioidaceae</taxon>
        <taxon>Nocardioides</taxon>
    </lineage>
</organism>
<evidence type="ECO:0000256" key="1">
    <source>
        <dbReference type="ARBA" id="ARBA00022553"/>
    </source>
</evidence>
<proteinExistence type="predicted"/>
<evidence type="ECO:0000313" key="6">
    <source>
        <dbReference type="Proteomes" id="UP001556631"/>
    </source>
</evidence>
<comment type="caution">
    <text evidence="5">The sequence shown here is derived from an EMBL/GenBank/DDBJ whole genome shotgun (WGS) entry which is preliminary data.</text>
</comment>
<dbReference type="InterPro" id="IPR008854">
    <property type="entry name" value="TPMT"/>
</dbReference>
<reference evidence="5 6" key="1">
    <citation type="submission" date="2024-07" db="EMBL/GenBank/DDBJ databases">
        <authorList>
            <person name="Lee S."/>
            <person name="Kang M."/>
        </authorList>
    </citation>
    <scope>NUCLEOTIDE SEQUENCE [LARGE SCALE GENOMIC DNA]</scope>
    <source>
        <strain evidence="5 6">DS6</strain>
    </source>
</reference>
<dbReference type="InterPro" id="IPR029063">
    <property type="entry name" value="SAM-dependent_MTases_sf"/>
</dbReference>
<protein>
    <submittedName>
        <fullName evidence="5">Methyltransferase domain-containing protein</fullName>
    </submittedName>
</protein>
<dbReference type="SUPFAM" id="SSF53335">
    <property type="entry name" value="S-adenosyl-L-methionine-dependent methyltransferases"/>
    <property type="match status" value="1"/>
</dbReference>
<dbReference type="Pfam" id="PF05724">
    <property type="entry name" value="TPMT"/>
    <property type="match status" value="1"/>
</dbReference>
<evidence type="ECO:0000256" key="2">
    <source>
        <dbReference type="ARBA" id="ARBA00022603"/>
    </source>
</evidence>
<keyword evidence="1" id="KW-0597">Phosphoprotein</keyword>
<evidence type="ECO:0000256" key="4">
    <source>
        <dbReference type="ARBA" id="ARBA00022691"/>
    </source>
</evidence>
<dbReference type="GO" id="GO:0032259">
    <property type="term" value="P:methylation"/>
    <property type="evidence" value="ECO:0007669"/>
    <property type="project" value="UniProtKB-KW"/>
</dbReference>
<dbReference type="PROSITE" id="PS51585">
    <property type="entry name" value="SAM_MT_TPMT"/>
    <property type="match status" value="1"/>
</dbReference>
<dbReference type="EMBL" id="JBFPJR010000004">
    <property type="protein sequence ID" value="MEX0426701.1"/>
    <property type="molecule type" value="Genomic_DNA"/>
</dbReference>
<evidence type="ECO:0000313" key="5">
    <source>
        <dbReference type="EMBL" id="MEX0426701.1"/>
    </source>
</evidence>
<keyword evidence="6" id="KW-1185">Reference proteome</keyword>
<keyword evidence="4" id="KW-0949">S-adenosyl-L-methionine</keyword>
<dbReference type="Gene3D" id="3.40.50.150">
    <property type="entry name" value="Vaccinia Virus protein VP39"/>
    <property type="match status" value="1"/>
</dbReference>
<dbReference type="GO" id="GO:0008168">
    <property type="term" value="F:methyltransferase activity"/>
    <property type="evidence" value="ECO:0007669"/>
    <property type="project" value="UniProtKB-KW"/>
</dbReference>
<dbReference type="Proteomes" id="UP001556631">
    <property type="component" value="Unassembled WGS sequence"/>
</dbReference>
<name>A0ABV3SUT3_9ACTN</name>
<gene>
    <name evidence="5" type="ORF">AB3X52_03640</name>
</gene>
<dbReference type="PANTHER" id="PTHR32183">
    <property type="match status" value="1"/>
</dbReference>
<keyword evidence="3" id="KW-0808">Transferase</keyword>
<dbReference type="RefSeq" id="WP_367991417.1">
    <property type="nucleotide sequence ID" value="NZ_JBFPJR010000004.1"/>
</dbReference>
<keyword evidence="2 5" id="KW-0489">Methyltransferase</keyword>
<sequence length="197" mass="21004">MTTDPVDWDAAYAREVTPWDLGGVTPLLVDALADSRLGAPGRALVPGAGRAYDAGALADAGWSVTAVDLSVTAAAYAGARFPEVDYMVGDALDSDPVLARTRGPVDLLWDHTFFCALPPALRPRVGDLARAVVKPGGLLASGVFPLDRPDDDGPPYRYVPEDMTAVLDGFELVHLGPLTDSMVPGWHRRLAIWRRTA</sequence>
<dbReference type="PANTHER" id="PTHR32183:SF6">
    <property type="entry name" value="CYSTEINE SULFINATE DESULFINASE_CYSTEINE DESULFURASE AND RELATED ENZYMES"/>
    <property type="match status" value="1"/>
</dbReference>
<evidence type="ECO:0000256" key="3">
    <source>
        <dbReference type="ARBA" id="ARBA00022679"/>
    </source>
</evidence>